<evidence type="ECO:0000313" key="21">
    <source>
        <dbReference type="EMBL" id="NGO13837.1"/>
    </source>
</evidence>
<reference evidence="21 22" key="1">
    <citation type="submission" date="2020-02" db="EMBL/GenBank/DDBJ databases">
        <title>Whole-genome analyses of novel actinobacteria.</title>
        <authorList>
            <person name="Sahin N."/>
            <person name="Gencbay T."/>
        </authorList>
    </citation>
    <scope>NUCLEOTIDE SEQUENCE [LARGE SCALE GENOMIC DNA]</scope>
    <source>
        <strain evidence="21 22">HC44</strain>
    </source>
</reference>
<dbReference type="PROSITE" id="PS50109">
    <property type="entry name" value="HIS_KIN"/>
    <property type="match status" value="1"/>
</dbReference>
<dbReference type="SUPFAM" id="SSF55874">
    <property type="entry name" value="ATPase domain of HSP90 chaperone/DNA topoisomerase II/histidine kinase"/>
    <property type="match status" value="1"/>
</dbReference>
<evidence type="ECO:0000256" key="8">
    <source>
        <dbReference type="ARBA" id="ARBA00022553"/>
    </source>
</evidence>
<evidence type="ECO:0000256" key="6">
    <source>
        <dbReference type="ARBA" id="ARBA00022485"/>
    </source>
</evidence>
<dbReference type="InterPro" id="IPR003594">
    <property type="entry name" value="HATPase_dom"/>
</dbReference>
<keyword evidence="6" id="KW-0004">4Fe-4S</keyword>
<keyword evidence="19" id="KW-0472">Membrane</keyword>
<dbReference type="GO" id="GO:0051539">
    <property type="term" value="F:4 iron, 4 sulfur cluster binding"/>
    <property type="evidence" value="ECO:0007669"/>
    <property type="project" value="UniProtKB-KW"/>
</dbReference>
<dbReference type="GO" id="GO:0005737">
    <property type="term" value="C:cytoplasm"/>
    <property type="evidence" value="ECO:0007669"/>
    <property type="project" value="UniProtKB-SubCell"/>
</dbReference>
<dbReference type="InterPro" id="IPR004358">
    <property type="entry name" value="Sig_transdc_His_kin-like_C"/>
</dbReference>
<evidence type="ECO:0000313" key="22">
    <source>
        <dbReference type="Proteomes" id="UP000472335"/>
    </source>
</evidence>
<evidence type="ECO:0000256" key="9">
    <source>
        <dbReference type="ARBA" id="ARBA00022679"/>
    </source>
</evidence>
<keyword evidence="16" id="KW-0411">Iron-sulfur</keyword>
<dbReference type="InterPro" id="IPR011712">
    <property type="entry name" value="Sig_transdc_His_kin_sub3_dim/P"/>
</dbReference>
<feature type="transmembrane region" description="Helical" evidence="19">
    <location>
        <begin position="37"/>
        <end position="57"/>
    </location>
</feature>
<evidence type="ECO:0000256" key="19">
    <source>
        <dbReference type="SAM" id="Phobius"/>
    </source>
</evidence>
<protein>
    <recommendedName>
        <fullName evidence="5">Oxygen sensor histidine kinase NreB</fullName>
        <ecNumber evidence="4">2.7.13.3</ecNumber>
    </recommendedName>
    <alternativeName>
        <fullName evidence="18">Nitrogen regulation protein B</fullName>
    </alternativeName>
</protein>
<evidence type="ECO:0000256" key="12">
    <source>
        <dbReference type="ARBA" id="ARBA00022777"/>
    </source>
</evidence>
<dbReference type="PANTHER" id="PTHR24421">
    <property type="entry name" value="NITRATE/NITRITE SENSOR PROTEIN NARX-RELATED"/>
    <property type="match status" value="1"/>
</dbReference>
<evidence type="ECO:0000256" key="15">
    <source>
        <dbReference type="ARBA" id="ARBA00023012"/>
    </source>
</evidence>
<evidence type="ECO:0000256" key="2">
    <source>
        <dbReference type="ARBA" id="ARBA00001966"/>
    </source>
</evidence>
<keyword evidence="22" id="KW-1185">Reference proteome</keyword>
<dbReference type="PRINTS" id="PR00344">
    <property type="entry name" value="BCTRLSENSOR"/>
</dbReference>
<dbReference type="InterPro" id="IPR005467">
    <property type="entry name" value="His_kinase_dom"/>
</dbReference>
<evidence type="ECO:0000256" key="14">
    <source>
        <dbReference type="ARBA" id="ARBA00023004"/>
    </source>
</evidence>
<feature type="transmembrane region" description="Helical" evidence="19">
    <location>
        <begin position="69"/>
        <end position="102"/>
    </location>
</feature>
<comment type="subcellular location">
    <subcellularLocation>
        <location evidence="3">Cytoplasm</location>
    </subcellularLocation>
</comment>
<keyword evidence="12 21" id="KW-0418">Kinase</keyword>
<dbReference type="GO" id="GO:0046983">
    <property type="term" value="F:protein dimerization activity"/>
    <property type="evidence" value="ECO:0007669"/>
    <property type="project" value="InterPro"/>
</dbReference>
<dbReference type="GO" id="GO:0000155">
    <property type="term" value="F:phosphorelay sensor kinase activity"/>
    <property type="evidence" value="ECO:0007669"/>
    <property type="project" value="InterPro"/>
</dbReference>
<keyword evidence="8" id="KW-0597">Phosphoprotein</keyword>
<keyword evidence="11" id="KW-0547">Nucleotide-binding</keyword>
<dbReference type="InterPro" id="IPR050482">
    <property type="entry name" value="Sensor_HK_TwoCompSys"/>
</dbReference>
<dbReference type="GO" id="GO:0005524">
    <property type="term" value="F:ATP binding"/>
    <property type="evidence" value="ECO:0007669"/>
    <property type="project" value="UniProtKB-KW"/>
</dbReference>
<dbReference type="InterPro" id="IPR036890">
    <property type="entry name" value="HATPase_C_sf"/>
</dbReference>
<dbReference type="Pfam" id="PF02518">
    <property type="entry name" value="HATPase_c"/>
    <property type="match status" value="1"/>
</dbReference>
<keyword evidence="9" id="KW-0808">Transferase</keyword>
<evidence type="ECO:0000256" key="7">
    <source>
        <dbReference type="ARBA" id="ARBA00022490"/>
    </source>
</evidence>
<dbReference type="SMART" id="SM00387">
    <property type="entry name" value="HATPase_c"/>
    <property type="match status" value="1"/>
</dbReference>
<feature type="transmembrane region" description="Helical" evidence="19">
    <location>
        <begin position="7"/>
        <end position="25"/>
    </location>
</feature>
<keyword evidence="13" id="KW-0067">ATP-binding</keyword>
<evidence type="ECO:0000256" key="10">
    <source>
        <dbReference type="ARBA" id="ARBA00022723"/>
    </source>
</evidence>
<proteinExistence type="predicted"/>
<name>A0A6G4VJ83_9ACTN</name>
<dbReference type="Gene3D" id="3.30.565.10">
    <property type="entry name" value="Histidine kinase-like ATPase, C-terminal domain"/>
    <property type="match status" value="1"/>
</dbReference>
<dbReference type="Pfam" id="PF07730">
    <property type="entry name" value="HisKA_3"/>
    <property type="match status" value="1"/>
</dbReference>
<sequence>MAAYVPVRWVAPLLYGAVLVGGLYYTAAGLGDGPGPAVWRTVGFVAAIGALFALEAVGRRRPAARVPLLLARCGLIGAVVFLDVSGLSQVLFVLLPFTAYFAFGRTTALVLGALCLAGPLVAYVLTAPGWYRDLEHVSDLLMLSVGLVLALSMAAVAVGEQRARLELQEYAARVAALSAATERNRLARDIHDSLGHHLTAMSVQLEMASDFRALDPDAAQRALNEARQSVRLALGDVRQSVRALRGEAARPALSAALAGLARDGGAPPRVTVEVSGDEDGYGTAELTALYRAAQEGVTNARRHAQASRVTVAVRLAGDTARLVVTDDGRGFAPDASATGFGLVGMRERVQLVAGRVEIDSGPGAGTRLTVTVPRGKTGEM</sequence>
<keyword evidence="14" id="KW-0408">Iron</keyword>
<keyword evidence="19" id="KW-1133">Transmembrane helix</keyword>
<evidence type="ECO:0000259" key="20">
    <source>
        <dbReference type="PROSITE" id="PS50109"/>
    </source>
</evidence>
<comment type="cofactor">
    <cofactor evidence="2">
        <name>[4Fe-4S] cluster</name>
        <dbReference type="ChEBI" id="CHEBI:49883"/>
    </cofactor>
</comment>
<feature type="transmembrane region" description="Helical" evidence="19">
    <location>
        <begin position="140"/>
        <end position="159"/>
    </location>
</feature>
<evidence type="ECO:0000256" key="16">
    <source>
        <dbReference type="ARBA" id="ARBA00023014"/>
    </source>
</evidence>
<keyword evidence="15" id="KW-0902">Two-component regulatory system</keyword>
<keyword evidence="7" id="KW-0963">Cytoplasm</keyword>
<comment type="caution">
    <text evidence="21">The sequence shown here is derived from an EMBL/GenBank/DDBJ whole genome shotgun (WGS) entry which is preliminary data.</text>
</comment>
<feature type="transmembrane region" description="Helical" evidence="19">
    <location>
        <begin position="108"/>
        <end position="128"/>
    </location>
</feature>
<dbReference type="PANTHER" id="PTHR24421:SF10">
    <property type="entry name" value="NITRATE_NITRITE SENSOR PROTEIN NARQ"/>
    <property type="match status" value="1"/>
</dbReference>
<accession>A0A6G4VJ83</accession>
<dbReference type="AlphaFoldDB" id="A0A6G4VJ83"/>
<dbReference type="GO" id="GO:0016020">
    <property type="term" value="C:membrane"/>
    <property type="evidence" value="ECO:0007669"/>
    <property type="project" value="InterPro"/>
</dbReference>
<comment type="function">
    <text evidence="17">Member of the two-component regulatory system NreB/NreC involved in the control of dissimilatory nitrate/nitrite reduction in response to oxygen. NreB functions as a direct oxygen sensor histidine kinase which is autophosphorylated, in the absence of oxygen, probably at the conserved histidine residue, and transfers its phosphate group probably to a conserved aspartate residue of NreC. NreB/NreC activates the expression of the nitrate (narGHJI) and nitrite (nir) reductase operons, as well as the putative nitrate transporter gene narT.</text>
</comment>
<organism evidence="21 22">
    <name type="scientific">Streptomyces scabichelini</name>
    <dbReference type="NCBI Taxonomy" id="2711217"/>
    <lineage>
        <taxon>Bacteria</taxon>
        <taxon>Bacillati</taxon>
        <taxon>Actinomycetota</taxon>
        <taxon>Actinomycetes</taxon>
        <taxon>Kitasatosporales</taxon>
        <taxon>Streptomycetaceae</taxon>
        <taxon>Streptomyces</taxon>
    </lineage>
</organism>
<evidence type="ECO:0000256" key="11">
    <source>
        <dbReference type="ARBA" id="ARBA00022741"/>
    </source>
</evidence>
<feature type="domain" description="Histidine kinase" evidence="20">
    <location>
        <begin position="289"/>
        <end position="376"/>
    </location>
</feature>
<evidence type="ECO:0000256" key="13">
    <source>
        <dbReference type="ARBA" id="ARBA00022840"/>
    </source>
</evidence>
<dbReference type="Proteomes" id="UP000472335">
    <property type="component" value="Unassembled WGS sequence"/>
</dbReference>
<dbReference type="GO" id="GO:0046872">
    <property type="term" value="F:metal ion binding"/>
    <property type="evidence" value="ECO:0007669"/>
    <property type="project" value="UniProtKB-KW"/>
</dbReference>
<evidence type="ECO:0000256" key="3">
    <source>
        <dbReference type="ARBA" id="ARBA00004496"/>
    </source>
</evidence>
<comment type="catalytic activity">
    <reaction evidence="1">
        <text>ATP + protein L-histidine = ADP + protein N-phospho-L-histidine.</text>
        <dbReference type="EC" id="2.7.13.3"/>
    </reaction>
</comment>
<evidence type="ECO:0000256" key="1">
    <source>
        <dbReference type="ARBA" id="ARBA00000085"/>
    </source>
</evidence>
<dbReference type="RefSeq" id="WP_165267634.1">
    <property type="nucleotide sequence ID" value="NZ_JAAKZY010000214.1"/>
</dbReference>
<evidence type="ECO:0000256" key="5">
    <source>
        <dbReference type="ARBA" id="ARBA00017322"/>
    </source>
</evidence>
<keyword evidence="19" id="KW-0812">Transmembrane</keyword>
<evidence type="ECO:0000256" key="18">
    <source>
        <dbReference type="ARBA" id="ARBA00030800"/>
    </source>
</evidence>
<evidence type="ECO:0000256" key="4">
    <source>
        <dbReference type="ARBA" id="ARBA00012438"/>
    </source>
</evidence>
<keyword evidence="10" id="KW-0479">Metal-binding</keyword>
<evidence type="ECO:0000256" key="17">
    <source>
        <dbReference type="ARBA" id="ARBA00024827"/>
    </source>
</evidence>
<dbReference type="EMBL" id="JAAKZY010000214">
    <property type="protein sequence ID" value="NGO13837.1"/>
    <property type="molecule type" value="Genomic_DNA"/>
</dbReference>
<dbReference type="EC" id="2.7.13.3" evidence="4"/>
<dbReference type="Gene3D" id="1.20.5.1930">
    <property type="match status" value="1"/>
</dbReference>
<dbReference type="CDD" id="cd16917">
    <property type="entry name" value="HATPase_UhpB-NarQ-NarX-like"/>
    <property type="match status" value="1"/>
</dbReference>
<gene>
    <name evidence="21" type="ORF">G5C60_41160</name>
</gene>